<proteinExistence type="inferred from homology"/>
<evidence type="ECO:0000313" key="8">
    <source>
        <dbReference type="Proteomes" id="UP001204833"/>
    </source>
</evidence>
<feature type="compositionally biased region" description="Polar residues" evidence="6">
    <location>
        <begin position="591"/>
        <end position="610"/>
    </location>
</feature>
<accession>A0AAD5BED1</accession>
<evidence type="ECO:0000256" key="6">
    <source>
        <dbReference type="SAM" id="MobiDB-lite"/>
    </source>
</evidence>
<keyword evidence="3" id="KW-0507">mRNA processing</keyword>
<feature type="region of interest" description="Disordered" evidence="6">
    <location>
        <begin position="207"/>
        <end position="235"/>
    </location>
</feature>
<keyword evidence="4" id="KW-0508">mRNA splicing</keyword>
<sequence length="694" mass="78415">MSQEISLSLEETNKIRIQLGLEPIVEKPATQSNVIELSLEETNKLRLSLGLKPIPDESSTTNTAKGVESKSINRVNDELLSQKLTKAKVASEKRKLMETSQEGDDDEIDTDSWLSKVGNSQSTKKQKIEQVPSIKDSHLVNAHIGHSTRELQNLRNNDILTLQDTNLLNDDDDDDGEGDVLVNEALTAEAKVKNNLKERREAEMIKFNGRHYRRNNDEDDDDEGDRMDKGNRTDGVIKKKPVVIKNSNINLNKSAEVEMDKAESLPVNTMKFSNFFGNLEKELSGESTPKPQIKMKKLKTRKPFEGAKRIASPRVKIDDFEQLPNIDENEYDNLQESLVANASKSRSQRARQKMTPEEIAIEIARNKKIAMERRLEEESMRRQYSALLSNEIQGVEDLDTLGFLSNLENNILGENNGEEQDTIDEDIFDSHEKQVNGTIHGHTSDGAKTSQVNGRMSSSTNDPKENSPEAVTMETDQQKSQTRGASENENDNHPRFNTGLADTLKFLKSRTNDNSILQNRSDTSSISIREELSKQTELLKLKVDIEERILRDELSTNKEYMKLSKLDREVQFEVELDKRLAEKGIVVESGQSKRFNQSNGRKTRSGNKSVTSEKNSTLGSSSGSDGDKYSTYNPKVELHYKDDEGQSLDTKQAYKHLSHKYHGMTTSQRLAKSMKKREKEKIGKGPVTRESIVD</sequence>
<dbReference type="InterPro" id="IPR045347">
    <property type="entry name" value="HIND"/>
</dbReference>
<organism evidence="7 8">
    <name type="scientific">Candida theae</name>
    <dbReference type="NCBI Taxonomy" id="1198502"/>
    <lineage>
        <taxon>Eukaryota</taxon>
        <taxon>Fungi</taxon>
        <taxon>Dikarya</taxon>
        <taxon>Ascomycota</taxon>
        <taxon>Saccharomycotina</taxon>
        <taxon>Pichiomycetes</taxon>
        <taxon>Debaryomycetaceae</taxon>
        <taxon>Candida/Lodderomyces clade</taxon>
        <taxon>Candida</taxon>
    </lineage>
</organism>
<dbReference type="PANTHER" id="PTHR14152">
    <property type="entry name" value="SQUAMOUS CELL CARCINOMA ANTIGEN RECOGNISED BY CYTOTOXIC T LYMPHOCYTES"/>
    <property type="match status" value="1"/>
</dbReference>
<feature type="region of interest" description="Disordered" evidence="6">
    <location>
        <begin position="436"/>
        <end position="498"/>
    </location>
</feature>
<evidence type="ECO:0000313" key="7">
    <source>
        <dbReference type="EMBL" id="KAI5957753.1"/>
    </source>
</evidence>
<dbReference type="GeneID" id="76151078"/>
<dbReference type="AlphaFoldDB" id="A0AAD5BED1"/>
<comment type="similarity">
    <text evidence="2">Belongs to the SNU66/SART1 family.</text>
</comment>
<evidence type="ECO:0000256" key="3">
    <source>
        <dbReference type="ARBA" id="ARBA00022664"/>
    </source>
</evidence>
<feature type="compositionally biased region" description="Polar residues" evidence="6">
    <location>
        <begin position="474"/>
        <end position="487"/>
    </location>
</feature>
<comment type="caution">
    <text evidence="7">The sequence shown here is derived from an EMBL/GenBank/DDBJ whole genome shotgun (WGS) entry which is preliminary data.</text>
</comment>
<dbReference type="PANTHER" id="PTHR14152:SF5">
    <property type="entry name" value="U4_U6.U5 TRI-SNRNP-ASSOCIATED PROTEIN 1"/>
    <property type="match status" value="1"/>
</dbReference>
<feature type="compositionally biased region" description="Acidic residues" evidence="6">
    <location>
        <begin position="101"/>
        <end position="110"/>
    </location>
</feature>
<reference evidence="7 8" key="1">
    <citation type="journal article" date="2022" name="DNA Res.">
        <title>Genome analysis of five recently described species of the CUG-Ser clade uncovers Candida theae as a new hybrid lineage with pathogenic potential in the Candida parapsilosis species complex.</title>
        <authorList>
            <person name="Mixao V."/>
            <person name="Del Olmo V."/>
            <person name="Hegedusova E."/>
            <person name="Saus E."/>
            <person name="Pryszcz L."/>
            <person name="Cillingova A."/>
            <person name="Nosek J."/>
            <person name="Gabaldon T."/>
        </authorList>
    </citation>
    <scope>NUCLEOTIDE SEQUENCE [LARGE SCALE GENOMIC DNA]</scope>
    <source>
        <strain evidence="7 8">CBS 12239</strain>
    </source>
</reference>
<dbReference type="GO" id="GO:0000481">
    <property type="term" value="P:maturation of 5S rRNA"/>
    <property type="evidence" value="ECO:0007669"/>
    <property type="project" value="TreeGrafter"/>
</dbReference>
<feature type="compositionally biased region" description="Low complexity" evidence="6">
    <location>
        <begin position="612"/>
        <end position="632"/>
    </location>
</feature>
<feature type="region of interest" description="Disordered" evidence="6">
    <location>
        <begin position="90"/>
        <end position="132"/>
    </location>
</feature>
<dbReference type="GO" id="GO:0046540">
    <property type="term" value="C:U4/U6 x U5 tri-snRNP complex"/>
    <property type="evidence" value="ECO:0007669"/>
    <property type="project" value="InterPro"/>
</dbReference>
<comment type="subcellular location">
    <subcellularLocation>
        <location evidence="1">Nucleus</location>
    </subcellularLocation>
</comment>
<dbReference type="GO" id="GO:0045292">
    <property type="term" value="P:mRNA cis splicing, via spliceosome"/>
    <property type="evidence" value="ECO:0007669"/>
    <property type="project" value="TreeGrafter"/>
</dbReference>
<keyword evidence="8" id="KW-1185">Reference proteome</keyword>
<evidence type="ECO:0000256" key="4">
    <source>
        <dbReference type="ARBA" id="ARBA00023187"/>
    </source>
</evidence>
<dbReference type="Pfam" id="PF19252">
    <property type="entry name" value="HIND"/>
    <property type="match status" value="2"/>
</dbReference>
<feature type="compositionally biased region" description="Polar residues" evidence="6">
    <location>
        <begin position="446"/>
        <end position="461"/>
    </location>
</feature>
<feature type="region of interest" description="Disordered" evidence="6">
    <location>
        <begin position="660"/>
        <end position="694"/>
    </location>
</feature>
<name>A0AAD5BED1_9ASCO</name>
<protein>
    <submittedName>
        <fullName evidence="7">Uncharacterized protein</fullName>
    </submittedName>
</protein>
<evidence type="ECO:0000256" key="5">
    <source>
        <dbReference type="ARBA" id="ARBA00023242"/>
    </source>
</evidence>
<evidence type="ECO:0000256" key="2">
    <source>
        <dbReference type="ARBA" id="ARBA00006076"/>
    </source>
</evidence>
<feature type="region of interest" description="Disordered" evidence="6">
    <location>
        <begin position="591"/>
        <end position="632"/>
    </location>
</feature>
<dbReference type="EMBL" id="JAIHNG010000120">
    <property type="protein sequence ID" value="KAI5957753.1"/>
    <property type="molecule type" value="Genomic_DNA"/>
</dbReference>
<dbReference type="Proteomes" id="UP001204833">
    <property type="component" value="Unassembled WGS sequence"/>
</dbReference>
<dbReference type="InterPro" id="IPR005011">
    <property type="entry name" value="SNU66/SART1"/>
</dbReference>
<dbReference type="Pfam" id="PF03343">
    <property type="entry name" value="SART-1"/>
    <property type="match status" value="1"/>
</dbReference>
<keyword evidence="5" id="KW-0539">Nucleus</keyword>
<dbReference type="RefSeq" id="XP_051608456.1">
    <property type="nucleotide sequence ID" value="XM_051752396.1"/>
</dbReference>
<feature type="compositionally biased region" description="Basic and acidic residues" evidence="6">
    <location>
        <begin position="226"/>
        <end position="235"/>
    </location>
</feature>
<evidence type="ECO:0000256" key="1">
    <source>
        <dbReference type="ARBA" id="ARBA00004123"/>
    </source>
</evidence>
<gene>
    <name evidence="7" type="ORF">KGF57_003019</name>
</gene>